<dbReference type="EMBL" id="JBJXBP010000008">
    <property type="protein sequence ID" value="KAL3813881.1"/>
    <property type="molecule type" value="Genomic_DNA"/>
</dbReference>
<proteinExistence type="inferred from homology"/>
<accession>A0ABD3RT37</accession>
<keyword evidence="2" id="KW-0805">Transcription regulation</keyword>
<dbReference type="PANTHER" id="PTHR13068">
    <property type="entry name" value="CGI-12 PROTEIN-RELATED"/>
    <property type="match status" value="1"/>
</dbReference>
<evidence type="ECO:0000256" key="1">
    <source>
        <dbReference type="ARBA" id="ARBA00007692"/>
    </source>
</evidence>
<evidence type="ECO:0000313" key="5">
    <source>
        <dbReference type="Proteomes" id="UP001634393"/>
    </source>
</evidence>
<keyword evidence="5" id="KW-1185">Reference proteome</keyword>
<keyword evidence="3" id="KW-0809">Transit peptide</keyword>
<comment type="caution">
    <text evidence="4">The sequence shown here is derived from an EMBL/GenBank/DDBJ whole genome shotgun (WGS) entry which is preliminary data.</text>
</comment>
<evidence type="ECO:0008006" key="6">
    <source>
        <dbReference type="Google" id="ProtNLM"/>
    </source>
</evidence>
<dbReference type="Proteomes" id="UP001634393">
    <property type="component" value="Unassembled WGS sequence"/>
</dbReference>
<gene>
    <name evidence="4" type="ORF">ACJIZ3_015149</name>
</gene>
<keyword evidence="2" id="KW-0804">Transcription</keyword>
<sequence length="529" mass="60488">MQAAVDFRSLRLPFFSRTTFLQSSVYWSLSKILIFIFEFDLNNFTFVCGLCLKFMNTSFECQLAEIMKGELTKLPLPQKVFFARAKFAESGIDGSFSLRLVPPTLLAAEKEEAKAVLTLFLKKQGLNNAAAARTINKSDSLVDHLVSRLHSVHKSRYLVGRELTTLEIRDALIPYLETLLEEYGAILVDVVENFPNPPAKEKTEENVPEVENSIVPVSAIIATLDPKKQKALSRVSDTSPNGKLPPHIIYLIELGMEIKAIREVIRKFPAFAYYSLEGKIKPIVEFLLDLGVPKEDIPTILTKRPQLCGISLTENLIPTMAFLEDLGVDKKQWAKVIYRFPPLLTYSRQKLKSTVGFLYETGLSEENVGKLLTRYPNIISYSVEDNLRPTAEYFRSLEVDVAHLLHRSPQTFGLSIEANLKPVTNFFLERGYSLGDVATMVSRYGALYTFSLLENLIPKWDFFLTMVYPKSELVKFPQYFGYSLEDRIKPRYEILRRCEVKFILNQMLSLSEHDFHKLVKNRMQKMISE</sequence>
<protein>
    <recommendedName>
        <fullName evidence="6">Transcription termination factor MTERF5, chloroplastic</fullName>
    </recommendedName>
</protein>
<dbReference type="Pfam" id="PF02536">
    <property type="entry name" value="mTERF"/>
    <property type="match status" value="1"/>
</dbReference>
<dbReference type="SMART" id="SM00733">
    <property type="entry name" value="Mterf"/>
    <property type="match status" value="7"/>
</dbReference>
<name>A0ABD3RT37_9LAMI</name>
<dbReference type="PANTHER" id="PTHR13068:SF9">
    <property type="entry name" value="TRANSCRIPTION TERMINATION FACTOR MTERF5, CHLOROPLASTIC"/>
    <property type="match status" value="1"/>
</dbReference>
<dbReference type="InterPro" id="IPR003690">
    <property type="entry name" value="MTERF"/>
</dbReference>
<reference evidence="4 5" key="1">
    <citation type="submission" date="2024-12" db="EMBL/GenBank/DDBJ databases">
        <title>The unique morphological basis and parallel evolutionary history of personate flowers in Penstemon.</title>
        <authorList>
            <person name="Depatie T.H."/>
            <person name="Wessinger C.A."/>
        </authorList>
    </citation>
    <scope>NUCLEOTIDE SEQUENCE [LARGE SCALE GENOMIC DNA]</scope>
    <source>
        <strain evidence="4">WTNN_2</strain>
        <tissue evidence="4">Leaf</tissue>
    </source>
</reference>
<keyword evidence="2" id="KW-0806">Transcription termination</keyword>
<evidence type="ECO:0000256" key="2">
    <source>
        <dbReference type="ARBA" id="ARBA00022472"/>
    </source>
</evidence>
<evidence type="ECO:0000313" key="4">
    <source>
        <dbReference type="EMBL" id="KAL3813881.1"/>
    </source>
</evidence>
<evidence type="ECO:0000256" key="3">
    <source>
        <dbReference type="ARBA" id="ARBA00022946"/>
    </source>
</evidence>
<dbReference type="GO" id="GO:0006353">
    <property type="term" value="P:DNA-templated transcription termination"/>
    <property type="evidence" value="ECO:0007669"/>
    <property type="project" value="UniProtKB-KW"/>
</dbReference>
<comment type="similarity">
    <text evidence="1">Belongs to the mTERF family.</text>
</comment>
<organism evidence="4 5">
    <name type="scientific">Penstemon smallii</name>
    <dbReference type="NCBI Taxonomy" id="265156"/>
    <lineage>
        <taxon>Eukaryota</taxon>
        <taxon>Viridiplantae</taxon>
        <taxon>Streptophyta</taxon>
        <taxon>Embryophyta</taxon>
        <taxon>Tracheophyta</taxon>
        <taxon>Spermatophyta</taxon>
        <taxon>Magnoliopsida</taxon>
        <taxon>eudicotyledons</taxon>
        <taxon>Gunneridae</taxon>
        <taxon>Pentapetalae</taxon>
        <taxon>asterids</taxon>
        <taxon>lamiids</taxon>
        <taxon>Lamiales</taxon>
        <taxon>Plantaginaceae</taxon>
        <taxon>Cheloneae</taxon>
        <taxon>Penstemon</taxon>
    </lineage>
</organism>
<dbReference type="AlphaFoldDB" id="A0ABD3RT37"/>
<dbReference type="Gene3D" id="1.25.70.10">
    <property type="entry name" value="Transcription termination factor 3, mitochondrial"/>
    <property type="match status" value="1"/>
</dbReference>
<dbReference type="InterPro" id="IPR038538">
    <property type="entry name" value="MTERF_sf"/>
</dbReference>